<dbReference type="Proteomes" id="UP000255082">
    <property type="component" value="Unassembled WGS sequence"/>
</dbReference>
<feature type="compositionally biased region" description="Polar residues" evidence="1">
    <location>
        <begin position="92"/>
        <end position="105"/>
    </location>
</feature>
<name>A0A378WX42_9NOCA</name>
<sequence>MLTVLTCSAAAVLVASGPHCGFRASTSAPALDPAFRIPPFTLLGLRGCGITRISAASDGASSSPNSSGTGQFPFGKGLGDAAPGGVPLATSHGGTADNNYPFSTN</sequence>
<protein>
    <submittedName>
        <fullName evidence="2">Uncharacterized protein</fullName>
    </submittedName>
</protein>
<proteinExistence type="predicted"/>
<accession>A0A378WX42</accession>
<gene>
    <name evidence="2" type="ORF">NCTC13184_04434</name>
</gene>
<organism evidence="2 3">
    <name type="scientific">Nocardia africana</name>
    <dbReference type="NCBI Taxonomy" id="134964"/>
    <lineage>
        <taxon>Bacteria</taxon>
        <taxon>Bacillati</taxon>
        <taxon>Actinomycetota</taxon>
        <taxon>Actinomycetes</taxon>
        <taxon>Mycobacteriales</taxon>
        <taxon>Nocardiaceae</taxon>
        <taxon>Nocardia</taxon>
    </lineage>
</organism>
<reference evidence="2 3" key="1">
    <citation type="submission" date="2018-06" db="EMBL/GenBank/DDBJ databases">
        <authorList>
            <consortium name="Pathogen Informatics"/>
            <person name="Doyle S."/>
        </authorList>
    </citation>
    <scope>NUCLEOTIDE SEQUENCE [LARGE SCALE GENOMIC DNA]</scope>
    <source>
        <strain evidence="2 3">NCTC13184</strain>
    </source>
</reference>
<dbReference type="EMBL" id="UGRU01000001">
    <property type="protein sequence ID" value="SUA45910.1"/>
    <property type="molecule type" value="Genomic_DNA"/>
</dbReference>
<evidence type="ECO:0000313" key="3">
    <source>
        <dbReference type="Proteomes" id="UP000255082"/>
    </source>
</evidence>
<dbReference type="AlphaFoldDB" id="A0A378WX42"/>
<evidence type="ECO:0000256" key="1">
    <source>
        <dbReference type="SAM" id="MobiDB-lite"/>
    </source>
</evidence>
<feature type="compositionally biased region" description="Low complexity" evidence="1">
    <location>
        <begin position="56"/>
        <end position="70"/>
    </location>
</feature>
<evidence type="ECO:0000313" key="2">
    <source>
        <dbReference type="EMBL" id="SUA45910.1"/>
    </source>
</evidence>
<feature type="region of interest" description="Disordered" evidence="1">
    <location>
        <begin position="56"/>
        <end position="105"/>
    </location>
</feature>